<evidence type="ECO:0000313" key="3">
    <source>
        <dbReference type="EMBL" id="KAK4024969.1"/>
    </source>
</evidence>
<reference evidence="3 4" key="1">
    <citation type="journal article" date="2023" name="Nucleic Acids Res.">
        <title>The hologenome of Daphnia magna reveals possible DNA methylation and microbiome-mediated evolution of the host genome.</title>
        <authorList>
            <person name="Chaturvedi A."/>
            <person name="Li X."/>
            <person name="Dhandapani V."/>
            <person name="Marshall H."/>
            <person name="Kissane S."/>
            <person name="Cuenca-Cambronero M."/>
            <person name="Asole G."/>
            <person name="Calvet F."/>
            <person name="Ruiz-Romero M."/>
            <person name="Marangio P."/>
            <person name="Guigo R."/>
            <person name="Rago D."/>
            <person name="Mirbahai L."/>
            <person name="Eastwood N."/>
            <person name="Colbourne J.K."/>
            <person name="Zhou J."/>
            <person name="Mallon E."/>
            <person name="Orsini L."/>
        </authorList>
    </citation>
    <scope>NUCLEOTIDE SEQUENCE [LARGE SCALE GENOMIC DNA]</scope>
    <source>
        <strain evidence="3">LRV0_1</strain>
    </source>
</reference>
<evidence type="ECO:0000256" key="1">
    <source>
        <dbReference type="SAM" id="MobiDB-lite"/>
    </source>
</evidence>
<name>A0ABR0AIQ5_9CRUS</name>
<comment type="caution">
    <text evidence="3">The sequence shown here is derived from an EMBL/GenBank/DDBJ whole genome shotgun (WGS) entry which is preliminary data.</text>
</comment>
<feature type="signal peptide" evidence="2">
    <location>
        <begin position="1"/>
        <end position="17"/>
    </location>
</feature>
<proteinExistence type="predicted"/>
<protein>
    <submittedName>
        <fullName evidence="3">Uncharacterized protein</fullName>
    </submittedName>
</protein>
<feature type="region of interest" description="Disordered" evidence="1">
    <location>
        <begin position="209"/>
        <end position="260"/>
    </location>
</feature>
<accession>A0ABR0AIQ5</accession>
<evidence type="ECO:0000256" key="2">
    <source>
        <dbReference type="SAM" id="SignalP"/>
    </source>
</evidence>
<dbReference type="Proteomes" id="UP001234178">
    <property type="component" value="Unassembled WGS sequence"/>
</dbReference>
<gene>
    <name evidence="3" type="ORF">OUZ56_010463</name>
</gene>
<sequence length="311" mass="35374">MGILLHWHIFVRPMVVGQFLSGRRLVVFGVHYTCSIVDTFSRPSIDPFIFVCAYFQSSIPLQGRRFFIIPRKKNTPVAKLRRKLIRKGFRQEQYRFQHIKDLEPAYRETASGTTARLIAQRRPTEDMQAVILPAPLFPGNFSCLELSTPELLLRIQAVQKVAEFILNLPSVSDSQPSQLRPPLEPISQPQAADPTPRRIRLDYFRSAVKSAQSRRKTGPRLADFFSPPSPKKPRFYKPNSLRPVEQLPDPPTPPGVPVSEPDEFIPNLADCEVRSEVGETEPFASQTVPSATRLLVFREVLTTLEFSDVRI</sequence>
<organism evidence="3 4">
    <name type="scientific">Daphnia magna</name>
    <dbReference type="NCBI Taxonomy" id="35525"/>
    <lineage>
        <taxon>Eukaryota</taxon>
        <taxon>Metazoa</taxon>
        <taxon>Ecdysozoa</taxon>
        <taxon>Arthropoda</taxon>
        <taxon>Crustacea</taxon>
        <taxon>Branchiopoda</taxon>
        <taxon>Diplostraca</taxon>
        <taxon>Cladocera</taxon>
        <taxon>Anomopoda</taxon>
        <taxon>Daphniidae</taxon>
        <taxon>Daphnia</taxon>
    </lineage>
</organism>
<evidence type="ECO:0000313" key="4">
    <source>
        <dbReference type="Proteomes" id="UP001234178"/>
    </source>
</evidence>
<keyword evidence="2" id="KW-0732">Signal</keyword>
<dbReference type="EMBL" id="JAOYFB010000037">
    <property type="protein sequence ID" value="KAK4024969.1"/>
    <property type="molecule type" value="Genomic_DNA"/>
</dbReference>
<keyword evidence="4" id="KW-1185">Reference proteome</keyword>
<feature type="region of interest" description="Disordered" evidence="1">
    <location>
        <begin position="172"/>
        <end position="197"/>
    </location>
</feature>
<feature type="chain" id="PRO_5045084052" evidence="2">
    <location>
        <begin position="18"/>
        <end position="311"/>
    </location>
</feature>